<dbReference type="AlphaFoldDB" id="A0A2I1DNA8"/>
<keyword evidence="2" id="KW-0808">Transferase</keyword>
<comment type="caution">
    <text evidence="4">The sequence shown here is derived from an EMBL/GenBank/DDBJ whole genome shotgun (WGS) entry which is preliminary data.</text>
</comment>
<reference evidence="4 5" key="1">
    <citation type="submission" date="2017-03" db="EMBL/GenBank/DDBJ databases">
        <title>Draft genime sequence of the acidophilic sulfur-oxidizing bacterium Acidithiobacillus sp. SH, isolated from seawater.</title>
        <authorList>
            <person name="Sharmin S."/>
            <person name="Tokuhisa M."/>
            <person name="Kanao T."/>
            <person name="Kamimura K."/>
        </authorList>
    </citation>
    <scope>NUCLEOTIDE SEQUENCE [LARGE SCALE GENOMIC DNA]</scope>
    <source>
        <strain evidence="4 5">SH</strain>
    </source>
</reference>
<organism evidence="4 5">
    <name type="scientific">Acidithiobacillus marinus</name>
    <dbReference type="NCBI Taxonomy" id="187490"/>
    <lineage>
        <taxon>Bacteria</taxon>
        <taxon>Pseudomonadati</taxon>
        <taxon>Pseudomonadota</taxon>
        <taxon>Acidithiobacillia</taxon>
        <taxon>Acidithiobacillales</taxon>
        <taxon>Acidithiobacillaceae</taxon>
        <taxon>Acidithiobacillus</taxon>
    </lineage>
</organism>
<dbReference type="Proteomes" id="UP000234329">
    <property type="component" value="Unassembled WGS sequence"/>
</dbReference>
<evidence type="ECO:0008006" key="6">
    <source>
        <dbReference type="Google" id="ProtNLM"/>
    </source>
</evidence>
<evidence type="ECO:0000313" key="4">
    <source>
        <dbReference type="EMBL" id="PKY11356.1"/>
    </source>
</evidence>
<dbReference type="EMBL" id="MXAV01000017">
    <property type="protein sequence ID" value="PKY11356.1"/>
    <property type="molecule type" value="Genomic_DNA"/>
</dbReference>
<keyword evidence="5" id="KW-1185">Reference proteome</keyword>
<dbReference type="Gene3D" id="3.40.630.30">
    <property type="match status" value="1"/>
</dbReference>
<accession>A0A2I1DNA8</accession>
<dbReference type="InParanoid" id="A0A2I1DNA8"/>
<name>A0A2I1DNA8_9PROT</name>
<dbReference type="RefSeq" id="WP_101537284.1">
    <property type="nucleotide sequence ID" value="NZ_MXAV01000017.1"/>
</dbReference>
<protein>
    <recommendedName>
        <fullName evidence="6">Arginine N-succinyltransferase</fullName>
    </recommendedName>
</protein>
<keyword evidence="3" id="KW-0012">Acyltransferase</keyword>
<dbReference type="FunCoup" id="A0A2I1DNA8">
    <property type="interactions" value="20"/>
</dbReference>
<evidence type="ECO:0000256" key="1">
    <source>
        <dbReference type="ARBA" id="ARBA00022503"/>
    </source>
</evidence>
<sequence>MYIRPVKENDLDALLLFLQQSKTELTSLSRKKNILAEKIEQSITSEKCQILSDWQRSLMVLYDPEKDSIAGISGLEREKSCAPHYIIDQKSKCLRFSTSAVSPLKLGSLLIHENYRNYGFGKLLSKCRFLYLANFSHPIADHIHAELRGWVDNNYRSPFWDNISSSFYDGNFSIIDQYRGTYPEIFVESYLAEHEIPFYLIDNDVKQKIGSVHKDTENAKRMLEKEGFLHTSCIDILDGGPTLKSALKNVFTIKNSSLFSAIPNREKNKISEIWMISNIKVSGFRAGLYPAAHRSGHLYVHPQTLAALELDPGDLVRAVPRNVAHQR</sequence>
<dbReference type="InterPro" id="IPR016181">
    <property type="entry name" value="Acyl_CoA_acyltransferase"/>
</dbReference>
<dbReference type="PANTHER" id="PTHR30420">
    <property type="entry name" value="N-SUCCINYLARGININE DIHYDROLASE"/>
    <property type="match status" value="1"/>
</dbReference>
<keyword evidence="1" id="KW-0056">Arginine metabolism</keyword>
<dbReference type="SUPFAM" id="SSF55729">
    <property type="entry name" value="Acyl-CoA N-acyltransferases (Nat)"/>
    <property type="match status" value="1"/>
</dbReference>
<dbReference type="PANTHER" id="PTHR30420:SF1">
    <property type="entry name" value="ARGININE N-SUCCINYLTRANSFERASE"/>
    <property type="match status" value="1"/>
</dbReference>
<gene>
    <name evidence="4" type="ORF">B1757_05050</name>
</gene>
<evidence type="ECO:0000313" key="5">
    <source>
        <dbReference type="Proteomes" id="UP000234329"/>
    </source>
</evidence>
<evidence type="ECO:0000256" key="3">
    <source>
        <dbReference type="ARBA" id="ARBA00023315"/>
    </source>
</evidence>
<dbReference type="Pfam" id="PF04958">
    <property type="entry name" value="AstA"/>
    <property type="match status" value="2"/>
</dbReference>
<evidence type="ECO:0000256" key="2">
    <source>
        <dbReference type="ARBA" id="ARBA00022679"/>
    </source>
</evidence>
<proteinExistence type="predicted"/>
<dbReference type="OrthoDB" id="5298708at2"/>
<dbReference type="GO" id="GO:0008791">
    <property type="term" value="F:arginine N-succinyltransferase activity"/>
    <property type="evidence" value="ECO:0007669"/>
    <property type="project" value="InterPro"/>
</dbReference>
<dbReference type="GO" id="GO:0006527">
    <property type="term" value="P:L-arginine catabolic process"/>
    <property type="evidence" value="ECO:0007669"/>
    <property type="project" value="InterPro"/>
</dbReference>
<dbReference type="InterPro" id="IPR007041">
    <property type="entry name" value="Arg_succinylTrfase_AstA/AruG"/>
</dbReference>